<keyword evidence="2" id="KW-1185">Reference proteome</keyword>
<reference evidence="1" key="1">
    <citation type="submission" date="2020-05" db="EMBL/GenBank/DDBJ databases">
        <title>Phylogenomic resolution of chytrid fungi.</title>
        <authorList>
            <person name="Stajich J.E."/>
            <person name="Amses K."/>
            <person name="Simmons R."/>
            <person name="Seto K."/>
            <person name="Myers J."/>
            <person name="Bonds A."/>
            <person name="Quandt C.A."/>
            <person name="Barry K."/>
            <person name="Liu P."/>
            <person name="Grigoriev I."/>
            <person name="Longcore J.E."/>
            <person name="James T.Y."/>
        </authorList>
    </citation>
    <scope>NUCLEOTIDE SEQUENCE</scope>
    <source>
        <strain evidence="1">PLAUS21</strain>
    </source>
</reference>
<comment type="caution">
    <text evidence="1">The sequence shown here is derived from an EMBL/GenBank/DDBJ whole genome shotgun (WGS) entry which is preliminary data.</text>
</comment>
<dbReference type="Proteomes" id="UP001210925">
    <property type="component" value="Unassembled WGS sequence"/>
</dbReference>
<sequence>MTASRYLFVASEPSTRLYKLLNFTIRKGTYKKRFGDVEEQKPVEKKDTGILELNETEKKIVQTLEDLRQEKRKIFSLVALNMKKKNERRKQKEKLKSQ</sequence>
<evidence type="ECO:0000313" key="1">
    <source>
        <dbReference type="EMBL" id="KAJ3261573.1"/>
    </source>
</evidence>
<proteinExistence type="predicted"/>
<accession>A0AAD5ULN7</accession>
<gene>
    <name evidence="1" type="ORF">HK103_005411</name>
</gene>
<protein>
    <submittedName>
        <fullName evidence="1">Uncharacterized protein</fullName>
    </submittedName>
</protein>
<organism evidence="1 2">
    <name type="scientific">Boothiomyces macroporosus</name>
    <dbReference type="NCBI Taxonomy" id="261099"/>
    <lineage>
        <taxon>Eukaryota</taxon>
        <taxon>Fungi</taxon>
        <taxon>Fungi incertae sedis</taxon>
        <taxon>Chytridiomycota</taxon>
        <taxon>Chytridiomycota incertae sedis</taxon>
        <taxon>Chytridiomycetes</taxon>
        <taxon>Rhizophydiales</taxon>
        <taxon>Terramycetaceae</taxon>
        <taxon>Boothiomyces</taxon>
    </lineage>
</organism>
<name>A0AAD5ULN7_9FUNG</name>
<dbReference type="AlphaFoldDB" id="A0AAD5ULN7"/>
<dbReference type="EMBL" id="JADGKB010000005">
    <property type="protein sequence ID" value="KAJ3261573.1"/>
    <property type="molecule type" value="Genomic_DNA"/>
</dbReference>
<evidence type="ECO:0000313" key="2">
    <source>
        <dbReference type="Proteomes" id="UP001210925"/>
    </source>
</evidence>